<protein>
    <submittedName>
        <fullName evidence="4">26S proteasome non-ATPase regulatory subunit</fullName>
    </submittedName>
    <submittedName>
        <fullName evidence="5">26S_proteasome non-ATPase regulatory subunit</fullName>
    </submittedName>
</protein>
<dbReference type="InterPro" id="IPR037518">
    <property type="entry name" value="MPN"/>
</dbReference>
<name>A0AA86UQ37_9EUKA</name>
<dbReference type="Pfam" id="PF01398">
    <property type="entry name" value="JAB"/>
    <property type="match status" value="1"/>
</dbReference>
<comment type="caution">
    <text evidence="4">The sequence shown here is derived from an EMBL/GenBank/DDBJ whole genome shotgun (WGS) entry which is preliminary data.</text>
</comment>
<dbReference type="InterPro" id="IPR000555">
    <property type="entry name" value="JAMM/MPN+_dom"/>
</dbReference>
<dbReference type="GO" id="GO:0008237">
    <property type="term" value="F:metallopeptidase activity"/>
    <property type="evidence" value="ECO:0007669"/>
    <property type="project" value="InterPro"/>
</dbReference>
<evidence type="ECO:0000313" key="4">
    <source>
        <dbReference type="EMBL" id="CAI9963759.1"/>
    </source>
</evidence>
<reference evidence="5 8" key="2">
    <citation type="submission" date="2024-07" db="EMBL/GenBank/DDBJ databases">
        <authorList>
            <person name="Akdeniz Z."/>
        </authorList>
    </citation>
    <scope>NUCLEOTIDE SEQUENCE [LARGE SCALE GENOMIC DNA]</scope>
</reference>
<dbReference type="Proteomes" id="UP001642409">
    <property type="component" value="Unassembled WGS sequence"/>
</dbReference>
<dbReference type="GO" id="GO:0000502">
    <property type="term" value="C:proteasome complex"/>
    <property type="evidence" value="ECO:0007669"/>
    <property type="project" value="UniProtKB-KW"/>
</dbReference>
<dbReference type="EMBL" id="CAXDID020000162">
    <property type="protein sequence ID" value="CAL6044967.1"/>
    <property type="molecule type" value="Genomic_DNA"/>
</dbReference>
<organism evidence="4">
    <name type="scientific">Hexamita inflata</name>
    <dbReference type="NCBI Taxonomy" id="28002"/>
    <lineage>
        <taxon>Eukaryota</taxon>
        <taxon>Metamonada</taxon>
        <taxon>Diplomonadida</taxon>
        <taxon>Hexamitidae</taxon>
        <taxon>Hexamitinae</taxon>
        <taxon>Hexamita</taxon>
    </lineage>
</organism>
<dbReference type="Gene3D" id="3.40.140.10">
    <property type="entry name" value="Cytidine Deaminase, domain 2"/>
    <property type="match status" value="1"/>
</dbReference>
<dbReference type="EMBL" id="CAXDID020000010">
    <property type="protein sequence ID" value="CAL5979350.1"/>
    <property type="molecule type" value="Genomic_DNA"/>
</dbReference>
<dbReference type="EMBL" id="CATOUU010000970">
    <property type="protein sequence ID" value="CAI9963759.1"/>
    <property type="molecule type" value="Genomic_DNA"/>
</dbReference>
<dbReference type="PANTHER" id="PTHR10540">
    <property type="entry name" value="EUKARYOTIC TRANSLATION INITIATION FACTOR 3 SUBUNIT F-RELATED"/>
    <property type="match status" value="1"/>
</dbReference>
<evidence type="ECO:0000313" key="2">
    <source>
        <dbReference type="EMBL" id="CAI9923124.1"/>
    </source>
</evidence>
<evidence type="ECO:0000313" key="3">
    <source>
        <dbReference type="EMBL" id="CAI9955665.1"/>
    </source>
</evidence>
<evidence type="ECO:0000259" key="1">
    <source>
        <dbReference type="PROSITE" id="PS50249"/>
    </source>
</evidence>
<dbReference type="EMBL" id="CATOUU010000865">
    <property type="protein sequence ID" value="CAI9955665.1"/>
    <property type="molecule type" value="Genomic_DNA"/>
</dbReference>
<evidence type="ECO:0000313" key="5">
    <source>
        <dbReference type="EMBL" id="CAL5979350.1"/>
    </source>
</evidence>
<accession>A0AA86UQ37</accession>
<keyword evidence="4" id="KW-0647">Proteasome</keyword>
<reference evidence="4" key="1">
    <citation type="submission" date="2023-06" db="EMBL/GenBank/DDBJ databases">
        <authorList>
            <person name="Kurt Z."/>
        </authorList>
    </citation>
    <scope>NUCLEOTIDE SEQUENCE</scope>
</reference>
<keyword evidence="8" id="KW-1185">Reference proteome</keyword>
<evidence type="ECO:0000313" key="8">
    <source>
        <dbReference type="Proteomes" id="UP001642409"/>
    </source>
</evidence>
<dbReference type="PROSITE" id="PS50249">
    <property type="entry name" value="MPN"/>
    <property type="match status" value="1"/>
</dbReference>
<proteinExistence type="predicted"/>
<evidence type="ECO:0000313" key="7">
    <source>
        <dbReference type="EMBL" id="CAL6044967.1"/>
    </source>
</evidence>
<evidence type="ECO:0000313" key="6">
    <source>
        <dbReference type="EMBL" id="CAL5980161.1"/>
    </source>
</evidence>
<dbReference type="AlphaFoldDB" id="A0AA86UQ37"/>
<dbReference type="EMBL" id="CAXDID020000012">
    <property type="protein sequence ID" value="CAL5980161.1"/>
    <property type="molecule type" value="Genomic_DNA"/>
</dbReference>
<sequence>MTEVLLQPTVLFQIADHRRRRFENAQTNQQRVVGCLVGLRQGNKLIINNSFPIPFDENPQAYYVDTEYAKHMAEMFKKVYSDENLIGYYTTSPQFRAHDSELATRMMSLVGPECYLLNVDCLDQNNLEPFYKLYTCQSIDQQTQIQPKETTLHWSLVEKVVLAAPEQKRELVDVLSALNVMESEILQIIEYMRGECDLEIVDRVQNLLNIAVDEPGVEMIRRSNDNAVQIVLGELVRVIVQMKKNQEKLKK</sequence>
<dbReference type="EMBL" id="CATOUU010000279">
    <property type="protein sequence ID" value="CAI9923124.1"/>
    <property type="molecule type" value="Genomic_DNA"/>
</dbReference>
<gene>
    <name evidence="2" type="ORF">HINF_LOCUS10769</name>
    <name evidence="7" type="ORF">HINF_LOCUS40811</name>
    <name evidence="3" type="ORF">HINF_LOCUS43310</name>
    <name evidence="4" type="ORF">HINF_LOCUS51404</name>
    <name evidence="5" type="ORF">HINF_LOCUS5497</name>
    <name evidence="6" type="ORF">HINF_LOCUS6034</name>
</gene>
<feature type="domain" description="MPN" evidence="1">
    <location>
        <begin position="4"/>
        <end position="140"/>
    </location>
</feature>
<dbReference type="SMART" id="SM00232">
    <property type="entry name" value="JAB_MPN"/>
    <property type="match status" value="1"/>
</dbReference>